<reference evidence="1 2" key="1">
    <citation type="submission" date="2024-02" db="EMBL/GenBank/DDBJ databases">
        <authorList>
            <person name="Daric V."/>
            <person name="Darras S."/>
        </authorList>
    </citation>
    <scope>NUCLEOTIDE SEQUENCE [LARGE SCALE GENOMIC DNA]</scope>
</reference>
<keyword evidence="2" id="KW-1185">Reference proteome</keyword>
<gene>
    <name evidence="1" type="ORF">CVLEPA_LOCUS28872</name>
</gene>
<proteinExistence type="predicted"/>
<name>A0ABP0GWC0_CLALP</name>
<evidence type="ECO:0000313" key="2">
    <source>
        <dbReference type="Proteomes" id="UP001642483"/>
    </source>
</evidence>
<dbReference type="Proteomes" id="UP001642483">
    <property type="component" value="Unassembled WGS sequence"/>
</dbReference>
<evidence type="ECO:0000313" key="1">
    <source>
        <dbReference type="EMBL" id="CAK8695623.1"/>
    </source>
</evidence>
<comment type="caution">
    <text evidence="1">The sequence shown here is derived from an EMBL/GenBank/DDBJ whole genome shotgun (WGS) entry which is preliminary data.</text>
</comment>
<sequence>MGDLQGDISKQYADIIKFISETCIDIMGKVREYAVVGMGSLARGEISLYSDFENIILLDDNISRKSKKEIRTEYSPDSRAHLFASVVALEVINEKKKQDKLNGKLVVTSLDEDEIFQYFLENIQNPPSNCLPFDILDAYELTVVWEERRNGRRKRDDFMLECEESTVLIDSIHCAIFLASNFSKRVEAALL</sequence>
<dbReference type="EMBL" id="CAWYQH010000152">
    <property type="protein sequence ID" value="CAK8695623.1"/>
    <property type="molecule type" value="Genomic_DNA"/>
</dbReference>
<organism evidence="1 2">
    <name type="scientific">Clavelina lepadiformis</name>
    <name type="common">Light-bulb sea squirt</name>
    <name type="synonym">Ascidia lepadiformis</name>
    <dbReference type="NCBI Taxonomy" id="159417"/>
    <lineage>
        <taxon>Eukaryota</taxon>
        <taxon>Metazoa</taxon>
        <taxon>Chordata</taxon>
        <taxon>Tunicata</taxon>
        <taxon>Ascidiacea</taxon>
        <taxon>Aplousobranchia</taxon>
        <taxon>Clavelinidae</taxon>
        <taxon>Clavelina</taxon>
    </lineage>
</organism>
<protein>
    <submittedName>
        <fullName evidence="1">Uncharacterized protein</fullName>
    </submittedName>
</protein>
<accession>A0ABP0GWC0</accession>